<dbReference type="Proteomes" id="UP001152888">
    <property type="component" value="Unassembled WGS sequence"/>
</dbReference>
<dbReference type="AlphaFoldDB" id="A0A9P0K8P3"/>
<dbReference type="EMBL" id="CAKOFQ010006769">
    <property type="protein sequence ID" value="CAH1970095.1"/>
    <property type="molecule type" value="Genomic_DNA"/>
</dbReference>
<reference evidence="1" key="1">
    <citation type="submission" date="2022-03" db="EMBL/GenBank/DDBJ databases">
        <authorList>
            <person name="Sayadi A."/>
        </authorList>
    </citation>
    <scope>NUCLEOTIDE SEQUENCE</scope>
</reference>
<gene>
    <name evidence="1" type="ORF">ACAOBT_LOCUS8734</name>
</gene>
<comment type="caution">
    <text evidence="1">The sequence shown here is derived from an EMBL/GenBank/DDBJ whole genome shotgun (WGS) entry which is preliminary data.</text>
</comment>
<evidence type="ECO:0000313" key="2">
    <source>
        <dbReference type="Proteomes" id="UP001152888"/>
    </source>
</evidence>
<keyword evidence="2" id="KW-1185">Reference proteome</keyword>
<sequence length="89" mass="10432">MSLVRCLAVLHDQQKHYLIFYIQFLPLETAQINNHLPLIPNISHFLKNNFLSIVSTALCRSTETHTITLPSSTYFFYFVHTSWHVVLQE</sequence>
<accession>A0A9P0K8P3</accession>
<protein>
    <submittedName>
        <fullName evidence="1">Uncharacterized protein</fullName>
    </submittedName>
</protein>
<evidence type="ECO:0000313" key="1">
    <source>
        <dbReference type="EMBL" id="CAH1970095.1"/>
    </source>
</evidence>
<proteinExistence type="predicted"/>
<organism evidence="1 2">
    <name type="scientific">Acanthoscelides obtectus</name>
    <name type="common">Bean weevil</name>
    <name type="synonym">Bruchus obtectus</name>
    <dbReference type="NCBI Taxonomy" id="200917"/>
    <lineage>
        <taxon>Eukaryota</taxon>
        <taxon>Metazoa</taxon>
        <taxon>Ecdysozoa</taxon>
        <taxon>Arthropoda</taxon>
        <taxon>Hexapoda</taxon>
        <taxon>Insecta</taxon>
        <taxon>Pterygota</taxon>
        <taxon>Neoptera</taxon>
        <taxon>Endopterygota</taxon>
        <taxon>Coleoptera</taxon>
        <taxon>Polyphaga</taxon>
        <taxon>Cucujiformia</taxon>
        <taxon>Chrysomeloidea</taxon>
        <taxon>Chrysomelidae</taxon>
        <taxon>Bruchinae</taxon>
        <taxon>Bruchini</taxon>
        <taxon>Acanthoscelides</taxon>
    </lineage>
</organism>
<name>A0A9P0K8P3_ACAOB</name>